<sequence length="103" mass="11529">MGNLNRCDYCGKFIAYGKQDQYTNFGSCADTDPPDPVTLCPSCSNEQYKECVKRGHPGCAWIPANSMFRAAKQLGFVRAGPEHAAWAEFYKPEKIPKGYTVRQ</sequence>
<reference evidence="1" key="1">
    <citation type="journal article" date="2015" name="Nature">
        <title>Complex archaea that bridge the gap between prokaryotes and eukaryotes.</title>
        <authorList>
            <person name="Spang A."/>
            <person name="Saw J.H."/>
            <person name="Jorgensen S.L."/>
            <person name="Zaremba-Niedzwiedzka K."/>
            <person name="Martijn J."/>
            <person name="Lind A.E."/>
            <person name="van Eijk R."/>
            <person name="Schleper C."/>
            <person name="Guy L."/>
            <person name="Ettema T.J."/>
        </authorList>
    </citation>
    <scope>NUCLEOTIDE SEQUENCE</scope>
</reference>
<accession>A0A0F9PV72</accession>
<dbReference type="AlphaFoldDB" id="A0A0F9PV72"/>
<gene>
    <name evidence="1" type="ORF">LCGC14_1092000</name>
</gene>
<comment type="caution">
    <text evidence="1">The sequence shown here is derived from an EMBL/GenBank/DDBJ whole genome shotgun (WGS) entry which is preliminary data.</text>
</comment>
<evidence type="ECO:0000313" key="1">
    <source>
        <dbReference type="EMBL" id="KKN04966.1"/>
    </source>
</evidence>
<protein>
    <submittedName>
        <fullName evidence="1">Uncharacterized protein</fullName>
    </submittedName>
</protein>
<organism evidence="1">
    <name type="scientific">marine sediment metagenome</name>
    <dbReference type="NCBI Taxonomy" id="412755"/>
    <lineage>
        <taxon>unclassified sequences</taxon>
        <taxon>metagenomes</taxon>
        <taxon>ecological metagenomes</taxon>
    </lineage>
</organism>
<proteinExistence type="predicted"/>
<dbReference type="EMBL" id="LAZR01004859">
    <property type="protein sequence ID" value="KKN04966.1"/>
    <property type="molecule type" value="Genomic_DNA"/>
</dbReference>
<name>A0A0F9PV72_9ZZZZ</name>